<accession>A0A8G0ZJQ4</accession>
<evidence type="ECO:0000313" key="15">
    <source>
        <dbReference type="Proteomes" id="UP001214131"/>
    </source>
</evidence>
<reference evidence="12 15" key="5">
    <citation type="submission" date="2023-02" db="EMBL/GenBank/DDBJ databases">
        <title>Comparative genomics and fermentation flavor characterization of five lactic acid bacteria reveal flavor biosynthesis metabolic pathways in fermented muskmelon puree.</title>
        <authorList>
            <person name="Yuan L."/>
            <person name="Li M."/>
            <person name="Xu X."/>
            <person name="Lao F."/>
            <person name="Wu J."/>
        </authorList>
    </citation>
    <scope>NUCLEOTIDE SEQUENCE [LARGE SCALE GENOMIC DNA]</scope>
    <source>
        <strain evidence="12 15">Ca-4</strain>
    </source>
</reference>
<dbReference type="EMBL" id="WENB01000004">
    <property type="protein sequence ID" value="KAF0413095.1"/>
    <property type="molecule type" value="Genomic_DNA"/>
</dbReference>
<evidence type="ECO:0000256" key="3">
    <source>
        <dbReference type="ARBA" id="ARBA00022490"/>
    </source>
</evidence>
<evidence type="ECO:0000313" key="10">
    <source>
        <dbReference type="EMBL" id="MBF7114902.1"/>
    </source>
</evidence>
<evidence type="ECO:0000313" key="11">
    <source>
        <dbReference type="EMBL" id="MBF7127656.1"/>
    </source>
</evidence>
<reference evidence="13" key="3">
    <citation type="submission" date="2020-03" db="EMBL/GenBank/DDBJ databases">
        <title>SpeciesPrimer: A bioinformatics pipeline dedicated to the design of qPCR primers for the quantification of bacterial species.</title>
        <authorList>
            <person name="Dreier M."/>
            <person name="Berthoud H."/>
            <person name="Shani N."/>
            <person name="Wechsler D."/>
            <person name="Junier P."/>
        </authorList>
    </citation>
    <scope>NUCLEOTIDE SEQUENCE [LARGE SCALE GENOMIC DNA]</scope>
    <source>
        <strain evidence="13">FAM13073</strain>
    </source>
</reference>
<dbReference type="GeneID" id="33061351"/>
<dbReference type="CDD" id="cd00001">
    <property type="entry name" value="PTS_IIB_man"/>
    <property type="match status" value="1"/>
</dbReference>
<dbReference type="InterPro" id="IPR036667">
    <property type="entry name" value="PTS_IIB_sorbose-sp_sf"/>
</dbReference>
<accession>A0A0R2H6M6</accession>
<keyword evidence="3" id="KW-0963">Cytoplasm</keyword>
<dbReference type="Pfam" id="PF03830">
    <property type="entry name" value="PTSIIB_sorb"/>
    <property type="match status" value="1"/>
</dbReference>
<dbReference type="GO" id="GO:0009401">
    <property type="term" value="P:phosphoenolpyruvate-dependent sugar phosphotransferase system"/>
    <property type="evidence" value="ECO:0007669"/>
    <property type="project" value="UniProtKB-KW"/>
</dbReference>
<keyword evidence="2" id="KW-0813">Transport</keyword>
<keyword evidence="5" id="KW-0808">Transferase</keyword>
<reference evidence="11" key="4">
    <citation type="submission" date="2020-11" db="EMBL/GenBank/DDBJ databases">
        <title>Antibiotic susceptibility profiles of Pediococcus pentosaceus from various origins and their implications for the safety assessment of strains with food-technology applications.</title>
        <authorList>
            <person name="Shani N."/>
            <person name="Oberhaensli S."/>
            <person name="Arias E."/>
        </authorList>
    </citation>
    <scope>NUCLEOTIDE SEQUENCE</scope>
    <source>
        <strain evidence="11">FAM 19164</strain>
        <strain evidence="10">FAM 24207</strain>
    </source>
</reference>
<reference evidence="9 13" key="1">
    <citation type="submission" date="2019-10" db="EMBL/GenBank/DDBJ databases">
        <authorList>
            <person name="Irmler S."/>
            <person name="Berthoud H."/>
            <person name="Roetschi A."/>
            <person name="Arias E."/>
            <person name="Shani N."/>
            <person name="Wuethrich D."/>
            <person name="Bruggmann R."/>
        </authorList>
    </citation>
    <scope>NUCLEOTIDE SEQUENCE [LARGE SCALE GENOMIC DNA]</scope>
    <source>
        <strain evidence="9 13">FAM13073</strain>
    </source>
</reference>
<evidence type="ECO:0000256" key="5">
    <source>
        <dbReference type="ARBA" id="ARBA00022679"/>
    </source>
</evidence>
<dbReference type="InterPro" id="IPR004720">
    <property type="entry name" value="PTS_IIB_sorbose-sp"/>
</dbReference>
<dbReference type="GO" id="GO:0005737">
    <property type="term" value="C:cytoplasm"/>
    <property type="evidence" value="ECO:0007669"/>
    <property type="project" value="UniProtKB-SubCell"/>
</dbReference>
<evidence type="ECO:0000256" key="1">
    <source>
        <dbReference type="ARBA" id="ARBA00004496"/>
    </source>
</evidence>
<organism evidence="11 14">
    <name type="scientific">Pediococcus pentosaceus</name>
    <dbReference type="NCBI Taxonomy" id="1255"/>
    <lineage>
        <taxon>Bacteria</taxon>
        <taxon>Bacillati</taxon>
        <taxon>Bacillota</taxon>
        <taxon>Bacilli</taxon>
        <taxon>Lactobacillales</taxon>
        <taxon>Lactobacillaceae</taxon>
        <taxon>Pediococcus</taxon>
    </lineage>
</organism>
<keyword evidence="6" id="KW-0598">Phosphotransferase system</keyword>
<dbReference type="OMA" id="GQVITTW"/>
<reference evidence="9" key="2">
    <citation type="submission" date="2019-12" db="EMBL/GenBank/DDBJ databases">
        <title>SpeciesPrimer: A bioinformatics pipeline dedicated to the design of qPCR primers for the quantification of bacterial species.</title>
        <authorList>
            <person name="Dreier M."/>
            <person name="Berthoud H."/>
            <person name="Shani N."/>
            <person name="Wechsler D."/>
            <person name="Junier P."/>
        </authorList>
    </citation>
    <scope>NUCLEOTIDE SEQUENCE</scope>
    <source>
        <strain evidence="9">FAM13073</strain>
    </source>
</reference>
<feature type="domain" description="PTS EIIB type-4" evidence="8">
    <location>
        <begin position="1"/>
        <end position="166"/>
    </location>
</feature>
<dbReference type="EMBL" id="JADOFV010000004">
    <property type="protein sequence ID" value="MBF7127656.1"/>
    <property type="molecule type" value="Genomic_DNA"/>
</dbReference>
<evidence type="ECO:0000256" key="6">
    <source>
        <dbReference type="ARBA" id="ARBA00022683"/>
    </source>
</evidence>
<evidence type="ECO:0000313" key="9">
    <source>
        <dbReference type="EMBL" id="KAF0413095.1"/>
    </source>
</evidence>
<sequence>MTMDILLARVDSRLLHGQVATAWAKKVKPNRILVVSDSVAEDNLRKTLITQAAPPGILVNVITVEKMIRIYQDSQFDSFKVLLLTETLQDMLKLVDGGIDVSDLGIDVGSLAYAVDMTMLTDAIAVGKEEIATIRTLHERGLTVYAQKIPNDSRKDLIKMLDKNNL</sequence>
<dbReference type="Gene3D" id="3.40.35.10">
    <property type="entry name" value="Phosphotransferase system, sorbose subfamily IIB component"/>
    <property type="match status" value="1"/>
</dbReference>
<dbReference type="GO" id="GO:0008982">
    <property type="term" value="F:protein-N(PI)-phosphohistidine-sugar phosphotransferase activity"/>
    <property type="evidence" value="ECO:0007669"/>
    <property type="project" value="InterPro"/>
</dbReference>
<comment type="subcellular location">
    <subcellularLocation>
        <location evidence="1">Cytoplasm</location>
    </subcellularLocation>
</comment>
<dbReference type="GO" id="GO:0016301">
    <property type="term" value="F:kinase activity"/>
    <property type="evidence" value="ECO:0007669"/>
    <property type="project" value="UniProtKB-KW"/>
</dbReference>
<keyword evidence="7" id="KW-0418">Kinase</keyword>
<dbReference type="Proteomes" id="UP001214131">
    <property type="component" value="Chromosome"/>
</dbReference>
<keyword evidence="4 11" id="KW-0762">Sugar transport</keyword>
<evidence type="ECO:0000313" key="12">
    <source>
        <dbReference type="EMBL" id="WEA56838.1"/>
    </source>
</evidence>
<dbReference type="RefSeq" id="WP_002833237.1">
    <property type="nucleotide sequence ID" value="NZ_BEWQ01000004.1"/>
</dbReference>
<protein>
    <submittedName>
        <fullName evidence="9">PTS fructose transporter subunit IIB</fullName>
    </submittedName>
    <submittedName>
        <fullName evidence="11">PTS sugar transporter subunit IIB</fullName>
    </submittedName>
</protein>
<dbReference type="Proteomes" id="UP001194632">
    <property type="component" value="Unassembled WGS sequence"/>
</dbReference>
<dbReference type="EMBL" id="JADOFP010000003">
    <property type="protein sequence ID" value="MBF7114902.1"/>
    <property type="molecule type" value="Genomic_DNA"/>
</dbReference>
<evidence type="ECO:0000256" key="2">
    <source>
        <dbReference type="ARBA" id="ARBA00022448"/>
    </source>
</evidence>
<evidence type="ECO:0000313" key="14">
    <source>
        <dbReference type="Proteomes" id="UP000743107"/>
    </source>
</evidence>
<dbReference type="PROSITE" id="PS51101">
    <property type="entry name" value="PTS_EIIB_TYPE_4"/>
    <property type="match status" value="1"/>
</dbReference>
<evidence type="ECO:0000313" key="13">
    <source>
        <dbReference type="Proteomes" id="UP000472573"/>
    </source>
</evidence>
<keyword evidence="13" id="KW-1185">Reference proteome</keyword>
<dbReference type="EMBL" id="CP118739">
    <property type="protein sequence ID" value="WEA56838.1"/>
    <property type="molecule type" value="Genomic_DNA"/>
</dbReference>
<dbReference type="SUPFAM" id="SSF52728">
    <property type="entry name" value="PTS IIb component"/>
    <property type="match status" value="1"/>
</dbReference>
<evidence type="ECO:0000256" key="7">
    <source>
        <dbReference type="ARBA" id="ARBA00022777"/>
    </source>
</evidence>
<gene>
    <name evidence="9" type="ORF">GBO79_08140</name>
    <name evidence="10" type="ORF">ITQ90_05270</name>
    <name evidence="11" type="ORF">ITQ97_07550</name>
    <name evidence="12" type="ORF">PWB86_06480</name>
</gene>
<evidence type="ECO:0000259" key="8">
    <source>
        <dbReference type="PROSITE" id="PS51101"/>
    </source>
</evidence>
<dbReference type="Proteomes" id="UP000472573">
    <property type="component" value="Unassembled WGS sequence"/>
</dbReference>
<dbReference type="AlphaFoldDB" id="A0A0R2H6M6"/>
<evidence type="ECO:0000256" key="4">
    <source>
        <dbReference type="ARBA" id="ARBA00022597"/>
    </source>
</evidence>
<proteinExistence type="predicted"/>
<dbReference type="Proteomes" id="UP000743107">
    <property type="component" value="Unassembled WGS sequence"/>
</dbReference>
<name>A0A0R2H6M6_PEDPE</name>